<feature type="compositionally biased region" description="Basic and acidic residues" evidence="1">
    <location>
        <begin position="107"/>
        <end position="118"/>
    </location>
</feature>
<sequence length="118" mass="13157">MSPQKCCLHFALSSTPASLFHSRPVDRSMCVDRAPSSAGAGGFPRKQFRQLNIREGCPLQNSQERTAGNRRTPSPRSRAFLSAEGSLCLESQLKREHWGPSTSESRVTAETEERTFQF</sequence>
<dbReference type="Proteomes" id="UP001176941">
    <property type="component" value="Chromosome 8"/>
</dbReference>
<keyword evidence="3" id="KW-1185">Reference proteome</keyword>
<feature type="compositionally biased region" description="Polar residues" evidence="1">
    <location>
        <begin position="59"/>
        <end position="75"/>
    </location>
</feature>
<organism evidence="2 3">
    <name type="scientific">Rangifer tarandus platyrhynchus</name>
    <name type="common">Svalbard reindeer</name>
    <dbReference type="NCBI Taxonomy" id="3082113"/>
    <lineage>
        <taxon>Eukaryota</taxon>
        <taxon>Metazoa</taxon>
        <taxon>Chordata</taxon>
        <taxon>Craniata</taxon>
        <taxon>Vertebrata</taxon>
        <taxon>Euteleostomi</taxon>
        <taxon>Mammalia</taxon>
        <taxon>Eutheria</taxon>
        <taxon>Laurasiatheria</taxon>
        <taxon>Artiodactyla</taxon>
        <taxon>Ruminantia</taxon>
        <taxon>Pecora</taxon>
        <taxon>Cervidae</taxon>
        <taxon>Odocoileinae</taxon>
        <taxon>Rangifer</taxon>
    </lineage>
</organism>
<dbReference type="EMBL" id="OX459944">
    <property type="protein sequence ID" value="CAI9178501.1"/>
    <property type="molecule type" value="Genomic_DNA"/>
</dbReference>
<gene>
    <name evidence="2" type="ORF">MRATA1EN1_LOCUS27463</name>
</gene>
<evidence type="ECO:0000313" key="3">
    <source>
        <dbReference type="Proteomes" id="UP001176941"/>
    </source>
</evidence>
<evidence type="ECO:0000313" key="2">
    <source>
        <dbReference type="EMBL" id="CAI9178501.1"/>
    </source>
</evidence>
<name>A0ABN9A259_RANTA</name>
<evidence type="ECO:0000256" key="1">
    <source>
        <dbReference type="SAM" id="MobiDB-lite"/>
    </source>
</evidence>
<protein>
    <submittedName>
        <fullName evidence="2">Uncharacterized protein</fullName>
    </submittedName>
</protein>
<reference evidence="2" key="1">
    <citation type="submission" date="2023-04" db="EMBL/GenBank/DDBJ databases">
        <authorList>
            <consortium name="ELIXIR-Norway"/>
        </authorList>
    </citation>
    <scope>NUCLEOTIDE SEQUENCE [LARGE SCALE GENOMIC DNA]</scope>
</reference>
<feature type="region of interest" description="Disordered" evidence="1">
    <location>
        <begin position="56"/>
        <end position="77"/>
    </location>
</feature>
<accession>A0ABN9A259</accession>
<proteinExistence type="predicted"/>
<feature type="region of interest" description="Disordered" evidence="1">
    <location>
        <begin position="96"/>
        <end position="118"/>
    </location>
</feature>